<dbReference type="STRING" id="1385369.N825_09335"/>
<keyword evidence="3" id="KW-1185">Reference proteome</keyword>
<evidence type="ECO:0000313" key="3">
    <source>
        <dbReference type="Proteomes" id="UP000019486"/>
    </source>
</evidence>
<feature type="region of interest" description="Disordered" evidence="1">
    <location>
        <begin position="1"/>
        <end position="21"/>
    </location>
</feature>
<dbReference type="RefSeq" id="WP_037458256.1">
    <property type="nucleotide sequence ID" value="NZ_AVFL01000023.1"/>
</dbReference>
<organism evidence="2 3">
    <name type="scientific">Skermanella stibiiresistens SB22</name>
    <dbReference type="NCBI Taxonomy" id="1385369"/>
    <lineage>
        <taxon>Bacteria</taxon>
        <taxon>Pseudomonadati</taxon>
        <taxon>Pseudomonadota</taxon>
        <taxon>Alphaproteobacteria</taxon>
        <taxon>Rhodospirillales</taxon>
        <taxon>Azospirillaceae</taxon>
        <taxon>Skermanella</taxon>
    </lineage>
</organism>
<dbReference type="AlphaFoldDB" id="W9H1Z4"/>
<protein>
    <recommendedName>
        <fullName evidence="4">Phytanoyl-CoA dioxygenase</fullName>
    </recommendedName>
</protein>
<comment type="caution">
    <text evidence="2">The sequence shown here is derived from an EMBL/GenBank/DDBJ whole genome shotgun (WGS) entry which is preliminary data.</text>
</comment>
<dbReference type="EMBL" id="AVFL01000023">
    <property type="protein sequence ID" value="EWY37773.1"/>
    <property type="molecule type" value="Genomic_DNA"/>
</dbReference>
<name>W9H1Z4_9PROT</name>
<reference evidence="2 3" key="1">
    <citation type="submission" date="2013-08" db="EMBL/GenBank/DDBJ databases">
        <title>The genome sequence of Skermanella stibiiresistens.</title>
        <authorList>
            <person name="Zhu W."/>
            <person name="Wang G."/>
        </authorList>
    </citation>
    <scope>NUCLEOTIDE SEQUENCE [LARGE SCALE GENOMIC DNA]</scope>
    <source>
        <strain evidence="2 3">SB22</strain>
    </source>
</reference>
<evidence type="ECO:0008006" key="4">
    <source>
        <dbReference type="Google" id="ProtNLM"/>
    </source>
</evidence>
<dbReference type="SUPFAM" id="SSF51197">
    <property type="entry name" value="Clavaminate synthase-like"/>
    <property type="match status" value="1"/>
</dbReference>
<proteinExistence type="predicted"/>
<evidence type="ECO:0000313" key="2">
    <source>
        <dbReference type="EMBL" id="EWY37773.1"/>
    </source>
</evidence>
<evidence type="ECO:0000256" key="1">
    <source>
        <dbReference type="SAM" id="MobiDB-lite"/>
    </source>
</evidence>
<sequence length="254" mass="27877">MSTLHQIAASDQDHLDPKGQDTSVFTSLDVDKTAERIKVDGLALGLKLPENLRDELAAFGTSKPVKPWGAKQGFPLETLIGGRLPTGEPVAVAETVDLDQCAAVRTITHDPKLLLLGKRVLGFNPKAIEVSLRWSFPTNLPTEEHRNIDLASRWHYDVIGKSSVSLFFYIKKGNDDLDGSHATILGSHRRKKMSMLFRPSTSISEAELMSYYGPGQVVIATGEPGDGFAEDPNAFHRAMQPISSARLVLLIRYT</sequence>
<dbReference type="OrthoDB" id="324927at2"/>
<dbReference type="Proteomes" id="UP000019486">
    <property type="component" value="Unassembled WGS sequence"/>
</dbReference>
<gene>
    <name evidence="2" type="ORF">N825_09335</name>
</gene>
<accession>W9H1Z4</accession>